<sequence length="2259" mass="247553">MNNFFFQVHISSENEELCQAALQALGFCVFHSHIVSVLPANISEDILSTLCNVVVKSKEKFTCTRALWVISKQNFPPEVASKKTPEILKSLEAMQTREVQSILIEHESLNVIIRLLEQAPSQMAAGAVCWAKLVIPLVVHSANKVRLRAAAALELGMPLLLEKQQEVATIVEPMMSSMLIPEMQKLFASKNETNMLKLWPLFVRLLGKLLHKGGAFINSLLYLEELGFRNSSPNIKKIAFIAWKSLIDNFALNPDILCSSKRLKLLMQPLSSIQVRTEALLLTKLEVWWYLAVKLGPNLSANFEQVGVPLLHNTLPSDSPLPSPTTPARTSNPSIPSCSTPSTTPRMNLNSSMQAAQSYRSIQLLGLEMLLHWLVGPEVTVTAARENLQLSLEPLTHPLFTSPSSFSRHASTLISAIKEGFITVGKHAPEALLSLIWSNLICSVSTTIEAGNKKERQGSEVLTLLLQALQSIQSSDDLPAECALLLLEATVKGIPQKVLGSAAYQVANMDVLNGTPALFLILLFYKSNQLSSFLEDERFFSSLETLVSCGFCGPTSPLAFGEAVLGALSGRVEAVKSKIQLWRMWSAVVNPLTDTITRTNEVNQGDALEHNFSAICSALMFPVIHLLSGSPLPQTTQKAMIGTWSRLYKAFARCSALVATAEENICCEELCGKISASLDTVALKNLPMLDAMANILLVIIESMDFSPYTPQFQQKMKSPHTPLSWVRKRSKALGNLSTFHTLLMQTLDAFLSVDLLEASVESTSGVFSGIGLTLVSILSTLFTNITLPTFIQEVLSTLTKSLARLFKQVSSHDEPSKLSATLGPKLEKLATDLLGCLQMQSTLHDDEMLAMLSPLLCVLFPHKSKQIRTVVTQFWNATFGNALTLTYPEPLKSVLSQAKQKTPLILPGFEAVDAPDDCSGQYTSSQLDPQISGVKMTSVGKRDSLLARAEELKGRGSATAAKPVSVKLDFGSPKPLKREAIEEAASVDFVFIPPETKERVLTEHQKEVKRTKRIDIPALYNNLDVSLDTTSFSQYTPSQEESMYLKGFCTEEWTKMPTSHCAGLISSYKKQTPEKATQNKDKTSEKNQSPSSDISVDVSGHEKSGLQGTSPNVSGSSDMISGTPPKPNRRRQSFITLEKYVDGKSPSPASVAFTGPHIRKSRRLSSSKALEATPNDSQLQTTKEDSQKRSSTDPSAQNEEIKDKMSTGHRGEGTDEEDDVVPDIQTQLSGDTSSDKKSPVSKASVEEQDSPEKDSQSLTDSQASQEPRRSGRRRSKPVRPGEDPGEMKSRCLEQVADSAVTNTQKHILSPTISILTGRSTVIEDCKFGDQLNTKGIKGKLSQSNSQISSAESSQALPQFPIFMLGNKEPSQTVPSSDSSPVIQSDGQSKERSSTLNESEGLSPGRPMRKTRVHLEESTDKEADENSQNDPHNSASTLKKKHSQTPLSDSEADGQQTARTRRTRRSESQLLELAGSQTKDDLSQTDSQTLTMVKGRAMRRRTAEEETDYSIRDATSTVNAEELSASQDSSEGLGRYRTRRSKGLLAPTDNTESEHSNSRQDGPRSKKRPRKSLSTEVLPVSTEHIVTEMGPDKEGVDVSMEMSQDEADIETSLNILVIETEELEQKYKVDVPAPDGVPHELITSEKEAEDVKIQIELKTETYTDEKEVISEKAEGEELNSSLQIGSEDLNEKTVTHKCPHTRGRGRGRRRSRSCNCFSNNGDGSDFQESQDLKSEQVPLVTDALNSQPKQSSATSVAKKSESSGIADVPDADFQPFSAMPAQLPSEVFPSESPIAKLGVIVSQLSEAEEGTRLESSKRTSSQKHKEDGLENTSVSQEPLQSSTPQDTSPSQGRPVEDAPKCQEQLESSHVQQEDAGNPAVKESEDLAVSESNGKELLDKDVALVEKEEEMSVPPESSTSGACLDSPPKPKPLDALSGELEPGQSPSRNRSSVWSPSASPSTSILKKGQKRTCEEDTPSPLHKSRRVSFATPIYHQELADDIDRRSPVIRTSSPRSKVLSGQSKYITTPTKGYTSLSPRNLRSPGSKSSKKCLISEMSQEPRPIAKDCVYPALVGCSTPVEAVLPQISSNMWPRGFGQLVRARNIKTVGDLSALTPSEIKSLPIRSPKLSNVRKALKTYYEQQRKGSSDDLKSFDEMEKMTSEPEEMELPQNQEEEQTPGEAQDDRPSEVEVDSEPMAEENKSRDLLSDVEALSGHLTSEELGRCSPNQLGLMHEHLSGMMRSIVTHMQSRLLSNLDDSLP</sequence>
<comment type="subcellular location">
    <subcellularLocation>
        <location evidence="2">Chromosome</location>
        <location evidence="2">Telomere</location>
    </subcellularLocation>
    <subcellularLocation>
        <location evidence="1">Nucleus</location>
    </subcellularLocation>
</comment>
<evidence type="ECO:0000256" key="6">
    <source>
        <dbReference type="ARBA" id="ARBA00023306"/>
    </source>
</evidence>
<feature type="region of interest" description="Disordered" evidence="7">
    <location>
        <begin position="1070"/>
        <end position="1290"/>
    </location>
</feature>
<feature type="compositionally biased region" description="Low complexity" evidence="7">
    <location>
        <begin position="1839"/>
        <end position="1850"/>
    </location>
</feature>
<evidence type="ECO:0000256" key="7">
    <source>
        <dbReference type="SAM" id="MobiDB-lite"/>
    </source>
</evidence>
<dbReference type="GO" id="GO:0140445">
    <property type="term" value="C:chromosome, telomeric repeat region"/>
    <property type="evidence" value="ECO:0007669"/>
    <property type="project" value="TreeGrafter"/>
</dbReference>
<accession>A0A672T7E4</accession>
<organism evidence="9 10">
    <name type="scientific">Sinocyclocheilus grahami</name>
    <name type="common">Dianchi golden-line fish</name>
    <name type="synonym">Barbus grahami</name>
    <dbReference type="NCBI Taxonomy" id="75366"/>
    <lineage>
        <taxon>Eukaryota</taxon>
        <taxon>Metazoa</taxon>
        <taxon>Chordata</taxon>
        <taxon>Craniata</taxon>
        <taxon>Vertebrata</taxon>
        <taxon>Euteleostomi</taxon>
        <taxon>Actinopterygii</taxon>
        <taxon>Neopterygii</taxon>
        <taxon>Teleostei</taxon>
        <taxon>Ostariophysi</taxon>
        <taxon>Cypriniformes</taxon>
        <taxon>Cyprinidae</taxon>
        <taxon>Cyprininae</taxon>
        <taxon>Sinocyclocheilus</taxon>
    </lineage>
</organism>
<dbReference type="Proteomes" id="UP000472262">
    <property type="component" value="Unassembled WGS sequence"/>
</dbReference>
<feature type="compositionally biased region" description="Basic and acidic residues" evidence="7">
    <location>
        <begin position="1199"/>
        <end position="1213"/>
    </location>
</feature>
<keyword evidence="6" id="KW-0131">Cell cycle</keyword>
<feature type="region of interest" description="Disordered" evidence="7">
    <location>
        <begin position="317"/>
        <end position="348"/>
    </location>
</feature>
<feature type="compositionally biased region" description="Polar residues" evidence="7">
    <location>
        <begin position="1256"/>
        <end position="1265"/>
    </location>
</feature>
<feature type="compositionally biased region" description="Basic and acidic residues" evidence="7">
    <location>
        <begin position="2140"/>
        <end position="2160"/>
    </location>
</feature>
<feature type="compositionally biased region" description="Polar residues" evidence="7">
    <location>
        <begin position="1742"/>
        <end position="1756"/>
    </location>
</feature>
<dbReference type="GO" id="GO:0005634">
    <property type="term" value="C:nucleus"/>
    <property type="evidence" value="ECO:0007669"/>
    <property type="project" value="UniProtKB-SubCell"/>
</dbReference>
<reference evidence="9" key="2">
    <citation type="submission" date="2025-09" db="UniProtKB">
        <authorList>
            <consortium name="Ensembl"/>
        </authorList>
    </citation>
    <scope>IDENTIFICATION</scope>
</reference>
<name>A0A672T7E4_SINGR</name>
<feature type="compositionally biased region" description="Polar residues" evidence="7">
    <location>
        <begin position="1443"/>
        <end position="1457"/>
    </location>
</feature>
<evidence type="ECO:0000313" key="10">
    <source>
        <dbReference type="Proteomes" id="UP000472262"/>
    </source>
</evidence>
<evidence type="ECO:0000313" key="9">
    <source>
        <dbReference type="Ensembl" id="ENSSGRP00000110681.1"/>
    </source>
</evidence>
<dbReference type="Pfam" id="PF12231">
    <property type="entry name" value="Rif1_N"/>
    <property type="match status" value="1"/>
</dbReference>
<feature type="region of interest" description="Disordered" evidence="7">
    <location>
        <begin position="1331"/>
        <end position="1593"/>
    </location>
</feature>
<feature type="compositionally biased region" description="Polar residues" evidence="7">
    <location>
        <begin position="1713"/>
        <end position="1728"/>
    </location>
</feature>
<keyword evidence="5" id="KW-0539">Nucleus</keyword>
<dbReference type="InterPro" id="IPR016024">
    <property type="entry name" value="ARM-type_fold"/>
</dbReference>
<dbReference type="GO" id="GO:0000723">
    <property type="term" value="P:telomere maintenance"/>
    <property type="evidence" value="ECO:0007669"/>
    <property type="project" value="TreeGrafter"/>
</dbReference>
<evidence type="ECO:0000256" key="3">
    <source>
        <dbReference type="ARBA" id="ARBA00022454"/>
    </source>
</evidence>
<feature type="compositionally biased region" description="Polar residues" evidence="7">
    <location>
        <begin position="1512"/>
        <end position="1529"/>
    </location>
</feature>
<feature type="compositionally biased region" description="Basic and acidic residues" evidence="7">
    <location>
        <begin position="1891"/>
        <end position="1904"/>
    </location>
</feature>
<feature type="region of interest" description="Disordered" evidence="7">
    <location>
        <begin position="1804"/>
        <end position="1986"/>
    </location>
</feature>
<feature type="compositionally biased region" description="Low complexity" evidence="7">
    <location>
        <begin position="1943"/>
        <end position="1961"/>
    </location>
</feature>
<dbReference type="SUPFAM" id="SSF48371">
    <property type="entry name" value="ARM repeat"/>
    <property type="match status" value="1"/>
</dbReference>
<dbReference type="Ensembl" id="ENSSGRT00000117572.1">
    <property type="protein sequence ID" value="ENSSGRP00000110681.1"/>
    <property type="gene ID" value="ENSSGRG00000054443.1"/>
</dbReference>
<feature type="domain" description="Telomere-associated protein Rif1 N-terminal" evidence="8">
    <location>
        <begin position="5"/>
        <end position="306"/>
    </location>
</feature>
<feature type="compositionally biased region" description="Polar residues" evidence="7">
    <location>
        <begin position="1368"/>
        <end position="1386"/>
    </location>
</feature>
<feature type="compositionally biased region" description="Basic and acidic residues" evidence="7">
    <location>
        <begin position="1551"/>
        <end position="1563"/>
    </location>
</feature>
<feature type="compositionally biased region" description="Low complexity" evidence="7">
    <location>
        <begin position="1341"/>
        <end position="1354"/>
    </location>
</feature>
<protein>
    <submittedName>
        <fullName evidence="9">Telomere-associated protein RIF1-like</fullName>
    </submittedName>
</protein>
<keyword evidence="4" id="KW-0779">Telomere</keyword>
<feature type="compositionally biased region" description="Polar residues" evidence="7">
    <location>
        <begin position="1829"/>
        <end position="1838"/>
    </location>
</feature>
<feature type="compositionally biased region" description="Polar residues" evidence="7">
    <location>
        <begin position="1427"/>
        <end position="1436"/>
    </location>
</feature>
<dbReference type="PANTHER" id="PTHR22928:SF3">
    <property type="entry name" value="TELOMERE-ASSOCIATED PROTEIN RIF1"/>
    <property type="match status" value="1"/>
</dbReference>
<feature type="region of interest" description="Disordered" evidence="7">
    <location>
        <begin position="1668"/>
        <end position="1776"/>
    </location>
</feature>
<keyword evidence="10" id="KW-1185">Reference proteome</keyword>
<evidence type="ECO:0000256" key="2">
    <source>
        <dbReference type="ARBA" id="ARBA00004574"/>
    </source>
</evidence>
<feature type="compositionally biased region" description="Low complexity" evidence="7">
    <location>
        <begin position="326"/>
        <end position="345"/>
    </location>
</feature>
<feature type="compositionally biased region" description="Acidic residues" evidence="7">
    <location>
        <begin position="2161"/>
        <end position="2176"/>
    </location>
</feature>
<feature type="compositionally biased region" description="Basic and acidic residues" evidence="7">
    <location>
        <begin position="1182"/>
        <end position="1191"/>
    </location>
</feature>
<feature type="region of interest" description="Disordered" evidence="7">
    <location>
        <begin position="2138"/>
        <end position="2204"/>
    </location>
</feature>
<feature type="compositionally biased region" description="Basic and acidic residues" evidence="7">
    <location>
        <begin position="1808"/>
        <end position="1827"/>
    </location>
</feature>
<dbReference type="InterPro" id="IPR022031">
    <property type="entry name" value="Rif1_N"/>
</dbReference>
<gene>
    <name evidence="9" type="primary">LOC107555351</name>
</gene>
<proteinExistence type="predicted"/>
<reference evidence="9" key="1">
    <citation type="submission" date="2025-08" db="UniProtKB">
        <authorList>
            <consortium name="Ensembl"/>
        </authorList>
    </citation>
    <scope>IDENTIFICATION</scope>
</reference>
<feature type="compositionally biased region" description="Basic residues" evidence="7">
    <location>
        <begin position="1694"/>
        <end position="1711"/>
    </location>
</feature>
<evidence type="ECO:0000256" key="4">
    <source>
        <dbReference type="ARBA" id="ARBA00022895"/>
    </source>
</evidence>
<feature type="region of interest" description="Disordered" evidence="7">
    <location>
        <begin position="2027"/>
        <end position="2047"/>
    </location>
</feature>
<evidence type="ECO:0000256" key="1">
    <source>
        <dbReference type="ARBA" id="ARBA00004123"/>
    </source>
</evidence>
<dbReference type="PANTHER" id="PTHR22928">
    <property type="entry name" value="TELOMERE-ASSOCIATED PROTEIN RIF1"/>
    <property type="match status" value="1"/>
</dbReference>
<feature type="compositionally biased region" description="Basic and acidic residues" evidence="7">
    <location>
        <begin position="1279"/>
        <end position="1290"/>
    </location>
</feature>
<dbReference type="CDD" id="cd14267">
    <property type="entry name" value="Rif1_CTD_C-II_like"/>
    <property type="match status" value="1"/>
</dbReference>
<feature type="compositionally biased region" description="Polar residues" evidence="7">
    <location>
        <begin position="2027"/>
        <end position="2045"/>
    </location>
</feature>
<feature type="compositionally biased region" description="Basic and acidic residues" evidence="7">
    <location>
        <begin position="1071"/>
        <end position="1085"/>
    </location>
</feature>
<keyword evidence="3" id="KW-0158">Chromosome</keyword>
<evidence type="ECO:0000259" key="8">
    <source>
        <dbReference type="Pfam" id="PF12231"/>
    </source>
</evidence>
<feature type="compositionally biased region" description="Polar residues" evidence="7">
    <location>
        <begin position="1106"/>
        <end position="1120"/>
    </location>
</feature>
<evidence type="ECO:0000256" key="5">
    <source>
        <dbReference type="ARBA" id="ARBA00023242"/>
    </source>
</evidence>